<evidence type="ECO:0008006" key="5">
    <source>
        <dbReference type="Google" id="ProtNLM"/>
    </source>
</evidence>
<feature type="compositionally biased region" description="Gly residues" evidence="1">
    <location>
        <begin position="102"/>
        <end position="112"/>
    </location>
</feature>
<evidence type="ECO:0000256" key="2">
    <source>
        <dbReference type="SAM" id="Phobius"/>
    </source>
</evidence>
<evidence type="ECO:0000256" key="1">
    <source>
        <dbReference type="SAM" id="MobiDB-lite"/>
    </source>
</evidence>
<protein>
    <recommendedName>
        <fullName evidence="5">DUF3634 family protein</fullName>
    </recommendedName>
</protein>
<organism evidence="3 4">
    <name type="scientific">Alkalilimnicola ehrlichii</name>
    <dbReference type="NCBI Taxonomy" id="351052"/>
    <lineage>
        <taxon>Bacteria</taxon>
        <taxon>Pseudomonadati</taxon>
        <taxon>Pseudomonadota</taxon>
        <taxon>Gammaproteobacteria</taxon>
        <taxon>Chromatiales</taxon>
        <taxon>Ectothiorhodospiraceae</taxon>
        <taxon>Alkalilimnicola</taxon>
    </lineage>
</organism>
<dbReference type="Proteomes" id="UP000256763">
    <property type="component" value="Unassembled WGS sequence"/>
</dbReference>
<keyword evidence="2" id="KW-0812">Transmembrane</keyword>
<dbReference type="InterPro" id="IPR022090">
    <property type="entry name" value="DUF3634"/>
</dbReference>
<sequence>MDPIAVMLILLAVGAGVVIIVIRRAAVVFVLRIQDGKARVIRGKPPPGFASACEEVCRLHGLSRGEIRAVRTGAGQELRFSKDIPERLRQPFRNVWTPPPGGGGGGGMRASR</sequence>
<feature type="region of interest" description="Disordered" evidence="1">
    <location>
        <begin position="92"/>
        <end position="112"/>
    </location>
</feature>
<proteinExistence type="predicted"/>
<comment type="caution">
    <text evidence="3">The sequence shown here is derived from an EMBL/GenBank/DDBJ whole genome shotgun (WGS) entry which is preliminary data.</text>
</comment>
<dbReference type="EMBL" id="NFZW01000028">
    <property type="protein sequence ID" value="RFA32537.1"/>
    <property type="molecule type" value="Genomic_DNA"/>
</dbReference>
<dbReference type="OrthoDB" id="5785391at2"/>
<name>A0A3E0WKC3_9GAMM</name>
<dbReference type="Pfam" id="PF12321">
    <property type="entry name" value="DUF3634"/>
    <property type="match status" value="1"/>
</dbReference>
<accession>A0A3E0WKC3</accession>
<keyword evidence="2" id="KW-1133">Transmembrane helix</keyword>
<reference evidence="4" key="1">
    <citation type="submission" date="2017-05" db="EMBL/GenBank/DDBJ databases">
        <authorList>
            <person name="Sharma S."/>
            <person name="Sidhu C."/>
            <person name="Pinnaka A.K."/>
        </authorList>
    </citation>
    <scope>NUCLEOTIDE SEQUENCE [LARGE SCALE GENOMIC DNA]</scope>
    <source>
        <strain evidence="4">AK93</strain>
    </source>
</reference>
<evidence type="ECO:0000313" key="3">
    <source>
        <dbReference type="EMBL" id="RFA32537.1"/>
    </source>
</evidence>
<gene>
    <name evidence="3" type="ORF">CAL65_19430</name>
</gene>
<dbReference type="AlphaFoldDB" id="A0A3E0WKC3"/>
<keyword evidence="2" id="KW-0472">Membrane</keyword>
<keyword evidence="4" id="KW-1185">Reference proteome</keyword>
<dbReference type="RefSeq" id="WP_116303796.1">
    <property type="nucleotide sequence ID" value="NZ_NFZV01000029.1"/>
</dbReference>
<evidence type="ECO:0000313" key="4">
    <source>
        <dbReference type="Proteomes" id="UP000256763"/>
    </source>
</evidence>
<feature type="transmembrane region" description="Helical" evidence="2">
    <location>
        <begin position="6"/>
        <end position="31"/>
    </location>
</feature>